<dbReference type="CDD" id="cd00293">
    <property type="entry name" value="USP-like"/>
    <property type="match status" value="2"/>
</dbReference>
<dbReference type="SUPFAM" id="SSF52402">
    <property type="entry name" value="Adenine nucleotide alpha hydrolases-like"/>
    <property type="match status" value="2"/>
</dbReference>
<sequence length="269" mass="29427">MKTIIVATDLSASAHWATDYALELACQLRLRLIVIYAYEVASGDSPDRMSPTDNGEYEQAWGQLSQLRNQMLGTTNHLVDIVIIARPGAPAAILIDEAANQRADLLVMGLVGDEPIKARQVGSLATDMIPNTQVPMLLVPPGAVFQKPQNMVLAIDLSSPIDAVSIDMALGFAQRLHVSLDVVCLDDKPGELQQNAARHIRNLLRNQPHTFSFLPGYDVALALEDYLAHHKADIIILLPKPHSRLRTWLLESNTQEVARLATIPVLAAV</sequence>
<dbReference type="Pfam" id="PF00582">
    <property type="entry name" value="Usp"/>
    <property type="match status" value="1"/>
</dbReference>
<evidence type="ECO:0000256" key="2">
    <source>
        <dbReference type="ARBA" id="ARBA00022741"/>
    </source>
</evidence>
<evidence type="ECO:0000259" key="4">
    <source>
        <dbReference type="Pfam" id="PF00582"/>
    </source>
</evidence>
<organism evidence="5 6">
    <name type="scientific">Spirosoma validum</name>
    <dbReference type="NCBI Taxonomy" id="2771355"/>
    <lineage>
        <taxon>Bacteria</taxon>
        <taxon>Pseudomonadati</taxon>
        <taxon>Bacteroidota</taxon>
        <taxon>Cytophagia</taxon>
        <taxon>Cytophagales</taxon>
        <taxon>Cytophagaceae</taxon>
        <taxon>Spirosoma</taxon>
    </lineage>
</organism>
<keyword evidence="6" id="KW-1185">Reference proteome</keyword>
<feature type="domain" description="UspA" evidence="4">
    <location>
        <begin position="1"/>
        <end position="140"/>
    </location>
</feature>
<evidence type="ECO:0000256" key="3">
    <source>
        <dbReference type="ARBA" id="ARBA00022840"/>
    </source>
</evidence>
<protein>
    <submittedName>
        <fullName evidence="5">Universal stress protein</fullName>
    </submittedName>
</protein>
<accession>A0A927B6C6</accession>
<dbReference type="InterPro" id="IPR006016">
    <property type="entry name" value="UspA"/>
</dbReference>
<keyword evidence="2" id="KW-0547">Nucleotide-binding</keyword>
<dbReference type="Proteomes" id="UP000653797">
    <property type="component" value="Unassembled WGS sequence"/>
</dbReference>
<dbReference type="GO" id="GO:0005524">
    <property type="term" value="F:ATP binding"/>
    <property type="evidence" value="ECO:0007669"/>
    <property type="project" value="UniProtKB-KW"/>
</dbReference>
<evidence type="ECO:0000313" key="6">
    <source>
        <dbReference type="Proteomes" id="UP000653797"/>
    </source>
</evidence>
<comment type="similarity">
    <text evidence="1">Belongs to the universal stress protein A family.</text>
</comment>
<comment type="caution">
    <text evidence="5">The sequence shown here is derived from an EMBL/GenBank/DDBJ whole genome shotgun (WGS) entry which is preliminary data.</text>
</comment>
<dbReference type="AlphaFoldDB" id="A0A927B6C6"/>
<keyword evidence="3" id="KW-0067">ATP-binding</keyword>
<dbReference type="InterPro" id="IPR006015">
    <property type="entry name" value="Universal_stress_UspA"/>
</dbReference>
<reference evidence="5" key="1">
    <citation type="submission" date="2020-09" db="EMBL/GenBank/DDBJ databases">
        <authorList>
            <person name="Kim M.K."/>
        </authorList>
    </citation>
    <scope>NUCLEOTIDE SEQUENCE</scope>
    <source>
        <strain evidence="5">BT704</strain>
    </source>
</reference>
<evidence type="ECO:0000256" key="1">
    <source>
        <dbReference type="ARBA" id="ARBA00008791"/>
    </source>
</evidence>
<proteinExistence type="inferred from homology"/>
<dbReference type="PRINTS" id="PR01438">
    <property type="entry name" value="UNVRSLSTRESS"/>
</dbReference>
<dbReference type="PANTHER" id="PTHR46268">
    <property type="entry name" value="STRESS RESPONSE PROTEIN NHAX"/>
    <property type="match status" value="1"/>
</dbReference>
<dbReference type="EMBL" id="JACXAA010000013">
    <property type="protein sequence ID" value="MBD2756529.1"/>
    <property type="molecule type" value="Genomic_DNA"/>
</dbReference>
<evidence type="ECO:0000313" key="5">
    <source>
        <dbReference type="EMBL" id="MBD2756529.1"/>
    </source>
</evidence>
<gene>
    <name evidence="5" type="ORF">IC230_26810</name>
</gene>
<name>A0A927B6C6_9BACT</name>
<dbReference type="RefSeq" id="WP_191042156.1">
    <property type="nucleotide sequence ID" value="NZ_JACXAA010000013.1"/>
</dbReference>
<dbReference type="PANTHER" id="PTHR46268:SF27">
    <property type="entry name" value="UNIVERSAL STRESS PROTEIN RV2623"/>
    <property type="match status" value="1"/>
</dbReference>
<dbReference type="Gene3D" id="3.40.50.12370">
    <property type="match status" value="1"/>
</dbReference>